<gene>
    <name evidence="1" type="ORF">OEZ60_21530</name>
</gene>
<protein>
    <submittedName>
        <fullName evidence="1">Uncharacterized protein</fullName>
    </submittedName>
</protein>
<dbReference type="EMBL" id="JAOVQO010000037">
    <property type="protein sequence ID" value="MCU9850560.1"/>
    <property type="molecule type" value="Genomic_DNA"/>
</dbReference>
<proteinExistence type="predicted"/>
<dbReference type="Proteomes" id="UP001209535">
    <property type="component" value="Unassembled WGS sequence"/>
</dbReference>
<name>A0ABT2X9E0_9RHOB</name>
<keyword evidence="2" id="KW-1185">Reference proteome</keyword>
<organism evidence="1 2">
    <name type="scientific">Albidovulum salinarum</name>
    <dbReference type="NCBI Taxonomy" id="2984153"/>
    <lineage>
        <taxon>Bacteria</taxon>
        <taxon>Pseudomonadati</taxon>
        <taxon>Pseudomonadota</taxon>
        <taxon>Alphaproteobacteria</taxon>
        <taxon>Rhodobacterales</taxon>
        <taxon>Paracoccaceae</taxon>
        <taxon>Albidovulum</taxon>
    </lineage>
</organism>
<comment type="caution">
    <text evidence="1">The sequence shown here is derived from an EMBL/GenBank/DDBJ whole genome shotgun (WGS) entry which is preliminary data.</text>
</comment>
<reference evidence="1 2" key="1">
    <citation type="submission" date="2022-10" db="EMBL/GenBank/DDBJ databases">
        <title>Defluviimonas sp. nov., isolated from ocean surface sediments.</title>
        <authorList>
            <person name="He W."/>
            <person name="Wang L."/>
            <person name="Zhang D.-F."/>
        </authorList>
    </citation>
    <scope>NUCLEOTIDE SEQUENCE [LARGE SCALE GENOMIC DNA]</scope>
    <source>
        <strain evidence="1 2">WL0024</strain>
    </source>
</reference>
<accession>A0ABT2X9E0</accession>
<evidence type="ECO:0000313" key="2">
    <source>
        <dbReference type="Proteomes" id="UP001209535"/>
    </source>
</evidence>
<evidence type="ECO:0000313" key="1">
    <source>
        <dbReference type="EMBL" id="MCU9850560.1"/>
    </source>
</evidence>
<dbReference type="RefSeq" id="WP_263340829.1">
    <property type="nucleotide sequence ID" value="NZ_JAOVQO010000037.1"/>
</dbReference>
<sequence length="194" mass="21325">MDKKKSLEQDLERHPVIAALEDAGKEATLFIGYLGTASEDGLVRLYPHLDVATYVEFAKEDVIHVGVDPDGEPALKLIYVIRSAKVVETRRNATDAQHSRFSYDIKSSVPKIEVGPFSFRDFTKVNALFPWSTCEAGCESSYREAIQSGVPQPLAETGLHACLSECPKNPFYKSSEIASRIVYNTPPKYPGGGG</sequence>